<reference evidence="1 2" key="1">
    <citation type="submission" date="2020-08" db="EMBL/GenBank/DDBJ databases">
        <title>Genome public.</title>
        <authorList>
            <person name="Liu C."/>
            <person name="Sun Q."/>
        </authorList>
    </citation>
    <scope>NUCLEOTIDE SEQUENCE [LARGE SCALE GENOMIC DNA]</scope>
    <source>
        <strain evidence="1 2">NSJ-71</strain>
    </source>
</reference>
<protein>
    <recommendedName>
        <fullName evidence="3">IS1 family transposase</fullName>
    </recommendedName>
</protein>
<dbReference type="EMBL" id="JACOPS010000003">
    <property type="protein sequence ID" value="MBC5728309.1"/>
    <property type="molecule type" value="Genomic_DNA"/>
</dbReference>
<comment type="caution">
    <text evidence="1">The sequence shown here is derived from an EMBL/GenBank/DDBJ whole genome shotgun (WGS) entry which is preliminary data.</text>
</comment>
<organism evidence="1 2">
    <name type="scientific">Ruminococcus intestinalis</name>
    <dbReference type="NCBI Taxonomy" id="2763066"/>
    <lineage>
        <taxon>Bacteria</taxon>
        <taxon>Bacillati</taxon>
        <taxon>Bacillota</taxon>
        <taxon>Clostridia</taxon>
        <taxon>Eubacteriales</taxon>
        <taxon>Oscillospiraceae</taxon>
        <taxon>Ruminococcus</taxon>
    </lineage>
</organism>
<sequence length="67" mass="7746">MSWQQIEDILFDGTEDDIKNLSCPECKTPIYYTYNKGAKSLKYGCKKCGISIRSNGCFSQPNCYRYQ</sequence>
<proteinExistence type="predicted"/>
<evidence type="ECO:0000313" key="2">
    <source>
        <dbReference type="Proteomes" id="UP000636755"/>
    </source>
</evidence>
<evidence type="ECO:0008006" key="3">
    <source>
        <dbReference type="Google" id="ProtNLM"/>
    </source>
</evidence>
<name>A0ABR7HLA5_9FIRM</name>
<dbReference type="RefSeq" id="WP_186935465.1">
    <property type="nucleotide sequence ID" value="NZ_JACOPS010000003.1"/>
</dbReference>
<keyword evidence="2" id="KW-1185">Reference proteome</keyword>
<dbReference type="Proteomes" id="UP000636755">
    <property type="component" value="Unassembled WGS sequence"/>
</dbReference>
<accession>A0ABR7HLA5</accession>
<evidence type="ECO:0000313" key="1">
    <source>
        <dbReference type="EMBL" id="MBC5728309.1"/>
    </source>
</evidence>
<gene>
    <name evidence="1" type="ORF">H8R91_07225</name>
</gene>